<keyword evidence="5" id="KW-0175">Coiled coil</keyword>
<gene>
    <name evidence="8" type="ORF">QR680_013794</name>
</gene>
<accession>A0AA39I8B1</accession>
<organism evidence="8 9">
    <name type="scientific">Steinernema hermaphroditum</name>
    <dbReference type="NCBI Taxonomy" id="289476"/>
    <lineage>
        <taxon>Eukaryota</taxon>
        <taxon>Metazoa</taxon>
        <taxon>Ecdysozoa</taxon>
        <taxon>Nematoda</taxon>
        <taxon>Chromadorea</taxon>
        <taxon>Rhabditida</taxon>
        <taxon>Tylenchina</taxon>
        <taxon>Panagrolaimomorpha</taxon>
        <taxon>Strongyloidoidea</taxon>
        <taxon>Steinernematidae</taxon>
        <taxon>Steinernema</taxon>
    </lineage>
</organism>
<dbReference type="AlphaFoldDB" id="A0AA39I8B1"/>
<evidence type="ECO:0000256" key="5">
    <source>
        <dbReference type="ARBA" id="ARBA00023054"/>
    </source>
</evidence>
<keyword evidence="9" id="KW-1185">Reference proteome</keyword>
<feature type="signal peptide" evidence="7">
    <location>
        <begin position="1"/>
        <end position="18"/>
    </location>
</feature>
<dbReference type="GO" id="GO:0005576">
    <property type="term" value="C:extracellular region"/>
    <property type="evidence" value="ECO:0007669"/>
    <property type="project" value="UniProtKB-SubCell"/>
</dbReference>
<keyword evidence="6" id="KW-0446">Lipid-binding</keyword>
<comment type="similarity">
    <text evidence="2">Belongs to the fatty-acid and retinol-binding protein (FARBP) family.</text>
</comment>
<dbReference type="InterPro" id="IPR008632">
    <property type="entry name" value="Gp-FAR-1"/>
</dbReference>
<evidence type="ECO:0000256" key="3">
    <source>
        <dbReference type="ARBA" id="ARBA00022525"/>
    </source>
</evidence>
<keyword evidence="4 7" id="KW-0732">Signal</keyword>
<proteinExistence type="inferred from homology"/>
<feature type="chain" id="PRO_5041358900" description="Fatty-acid and retinol-binding protein 1" evidence="7">
    <location>
        <begin position="19"/>
        <end position="196"/>
    </location>
</feature>
<comment type="caution">
    <text evidence="8">The sequence shown here is derived from an EMBL/GenBank/DDBJ whole genome shotgun (WGS) entry which is preliminary data.</text>
</comment>
<dbReference type="EMBL" id="JAUCMV010000002">
    <property type="protein sequence ID" value="KAK0418826.1"/>
    <property type="molecule type" value="Genomic_DNA"/>
</dbReference>
<evidence type="ECO:0000256" key="6">
    <source>
        <dbReference type="ARBA" id="ARBA00023121"/>
    </source>
</evidence>
<evidence type="ECO:0000256" key="1">
    <source>
        <dbReference type="ARBA" id="ARBA00004613"/>
    </source>
</evidence>
<evidence type="ECO:0008006" key="10">
    <source>
        <dbReference type="Google" id="ProtNLM"/>
    </source>
</evidence>
<name>A0AA39I8B1_9BILA</name>
<dbReference type="Pfam" id="PF05823">
    <property type="entry name" value="Gp-FAR-1"/>
    <property type="match status" value="1"/>
</dbReference>
<dbReference type="Gene3D" id="1.20.120.1100">
    <property type="match status" value="1"/>
</dbReference>
<protein>
    <recommendedName>
        <fullName evidence="10">Fatty-acid and retinol-binding protein 1</fullName>
    </recommendedName>
</protein>
<dbReference type="GO" id="GO:0008289">
    <property type="term" value="F:lipid binding"/>
    <property type="evidence" value="ECO:0007669"/>
    <property type="project" value="UniProtKB-KW"/>
</dbReference>
<reference evidence="8" key="1">
    <citation type="submission" date="2023-06" db="EMBL/GenBank/DDBJ databases">
        <title>Genomic analysis of the entomopathogenic nematode Steinernema hermaphroditum.</title>
        <authorList>
            <person name="Schwarz E.M."/>
            <person name="Heppert J.K."/>
            <person name="Baniya A."/>
            <person name="Schwartz H.T."/>
            <person name="Tan C.-H."/>
            <person name="Antoshechkin I."/>
            <person name="Sternberg P.W."/>
            <person name="Goodrich-Blair H."/>
            <person name="Dillman A.R."/>
        </authorList>
    </citation>
    <scope>NUCLEOTIDE SEQUENCE</scope>
    <source>
        <strain evidence="8">PS9179</strain>
        <tissue evidence="8">Whole animal</tissue>
    </source>
</reference>
<dbReference type="Proteomes" id="UP001175271">
    <property type="component" value="Unassembled WGS sequence"/>
</dbReference>
<evidence type="ECO:0000256" key="7">
    <source>
        <dbReference type="SAM" id="SignalP"/>
    </source>
</evidence>
<evidence type="ECO:0000256" key="2">
    <source>
        <dbReference type="ARBA" id="ARBA00006648"/>
    </source>
</evidence>
<evidence type="ECO:0000313" key="9">
    <source>
        <dbReference type="Proteomes" id="UP001175271"/>
    </source>
</evidence>
<comment type="subcellular location">
    <subcellularLocation>
        <location evidence="1">Secreted</location>
    </subcellularLocation>
</comment>
<evidence type="ECO:0000256" key="4">
    <source>
        <dbReference type="ARBA" id="ARBA00022729"/>
    </source>
</evidence>
<sequence>MNRFSLAVFLCLIGCGFALPIPDDAVSKQFMEYLPEEVVTFLKELTPDDVKILEEVRPSIAESLRVNPNLTEEDSLRLIKSKSVALYDKISVMYDALMKRVNRLSKDTNAFVTYAMKTINKISYEDDQKQIAQEAMDIVKIGENLSEEQKQEIFDAFPTIQKFFEDPKVKKFIMENKDKTPEEILKAMEELKRFHS</sequence>
<keyword evidence="3" id="KW-0964">Secreted</keyword>
<evidence type="ECO:0000313" key="8">
    <source>
        <dbReference type="EMBL" id="KAK0418826.1"/>
    </source>
</evidence>